<gene>
    <name evidence="2" type="ORF">EXU32_04810</name>
</gene>
<evidence type="ECO:0000313" key="2">
    <source>
        <dbReference type="EMBL" id="QBF45642.1"/>
    </source>
</evidence>
<name>A0A4P6MSH8_9MICO</name>
<dbReference type="OrthoDB" id="4872387at2"/>
<evidence type="ECO:0008006" key="4">
    <source>
        <dbReference type="Google" id="ProtNLM"/>
    </source>
</evidence>
<dbReference type="EMBL" id="CP036164">
    <property type="protein sequence ID" value="QBF45642.1"/>
    <property type="molecule type" value="Genomic_DNA"/>
</dbReference>
<evidence type="ECO:0000313" key="3">
    <source>
        <dbReference type="Proteomes" id="UP000290408"/>
    </source>
</evidence>
<organism evidence="2 3">
    <name type="scientific">Janibacter limosus</name>
    <dbReference type="NCBI Taxonomy" id="53458"/>
    <lineage>
        <taxon>Bacteria</taxon>
        <taxon>Bacillati</taxon>
        <taxon>Actinomycetota</taxon>
        <taxon>Actinomycetes</taxon>
        <taxon>Micrococcales</taxon>
        <taxon>Intrasporangiaceae</taxon>
        <taxon>Janibacter</taxon>
    </lineage>
</organism>
<accession>A0A4P6MSH8</accession>
<dbReference type="RefSeq" id="WP_130628878.1">
    <property type="nucleotide sequence ID" value="NZ_CP036164.1"/>
</dbReference>
<sequence>MSVETTAAERDTPHEPSLADSPTAREAVDRVLAELEATQEPFLQLVTLTDEELVALSDDPEDATPFGEWYSGLTVEQQELAQTAALRTQTANDRFLLTREDEEADAVPLVSPEVLAVLRLKRTGTMTLNATRVMQDDIAWLIHRRAGDVWLRELVTRQGYHSFALLKPETDEAETTLAWAGVRPDAPAADDVRAAVALDEVTDPTKLPFLEQTTAMTTFVRLHPEGSGTEGDILMTHVRNDGSVFVGGRDGARVRYSGISAGDLAEDFRAWRSRW</sequence>
<feature type="region of interest" description="Disordered" evidence="1">
    <location>
        <begin position="1"/>
        <end position="25"/>
    </location>
</feature>
<dbReference type="AlphaFoldDB" id="A0A4P6MSH8"/>
<protein>
    <recommendedName>
        <fullName evidence="4">ESX secretion-associated protein EspG</fullName>
    </recommendedName>
</protein>
<keyword evidence="3" id="KW-1185">Reference proteome</keyword>
<proteinExistence type="predicted"/>
<dbReference type="Proteomes" id="UP000290408">
    <property type="component" value="Chromosome"/>
</dbReference>
<evidence type="ECO:0000256" key="1">
    <source>
        <dbReference type="SAM" id="MobiDB-lite"/>
    </source>
</evidence>
<reference evidence="2 3" key="1">
    <citation type="submission" date="2019-02" db="EMBL/GenBank/DDBJ databases">
        <title>Genomic data mining of an Antarctic deep-sea actinobacterium, Janibacterlimosus P3-3-X1.</title>
        <authorList>
            <person name="Liao L."/>
            <person name="Chen B."/>
        </authorList>
    </citation>
    <scope>NUCLEOTIDE SEQUENCE [LARGE SCALE GENOMIC DNA]</scope>
    <source>
        <strain evidence="2 3">P3-3-X1</strain>
    </source>
</reference>
<dbReference type="KEGG" id="jli:EXU32_04810"/>